<name>A0ABV9C387_9GAMM</name>
<evidence type="ECO:0000313" key="2">
    <source>
        <dbReference type="EMBL" id="MFC4527145.1"/>
    </source>
</evidence>
<feature type="transmembrane region" description="Helical" evidence="1">
    <location>
        <begin position="41"/>
        <end position="60"/>
    </location>
</feature>
<dbReference type="EMBL" id="JBHSGA010000017">
    <property type="protein sequence ID" value="MFC4527145.1"/>
    <property type="molecule type" value="Genomic_DNA"/>
</dbReference>
<keyword evidence="1" id="KW-1133">Transmembrane helix</keyword>
<evidence type="ECO:0000313" key="3">
    <source>
        <dbReference type="Proteomes" id="UP001595961"/>
    </source>
</evidence>
<feature type="transmembrane region" description="Helical" evidence="1">
    <location>
        <begin position="12"/>
        <end position="29"/>
    </location>
</feature>
<feature type="transmembrane region" description="Helical" evidence="1">
    <location>
        <begin position="222"/>
        <end position="242"/>
    </location>
</feature>
<reference evidence="3" key="1">
    <citation type="journal article" date="2019" name="Int. J. Syst. Evol. Microbiol.">
        <title>The Global Catalogue of Microorganisms (GCM) 10K type strain sequencing project: providing services to taxonomists for standard genome sequencing and annotation.</title>
        <authorList>
            <consortium name="The Broad Institute Genomics Platform"/>
            <consortium name="The Broad Institute Genome Sequencing Center for Infectious Disease"/>
            <person name="Wu L."/>
            <person name="Ma J."/>
        </authorList>
    </citation>
    <scope>NUCLEOTIDE SEQUENCE [LARGE SCALE GENOMIC DNA]</scope>
    <source>
        <strain evidence="3">CCM 4481</strain>
    </source>
</reference>
<dbReference type="Pfam" id="PF14023">
    <property type="entry name" value="Bestrophin-like"/>
    <property type="match status" value="1"/>
</dbReference>
<organism evidence="2 3">
    <name type="scientific">Dyella halodurans</name>
    <dbReference type="NCBI Taxonomy" id="1920171"/>
    <lineage>
        <taxon>Bacteria</taxon>
        <taxon>Pseudomonadati</taxon>
        <taxon>Pseudomonadota</taxon>
        <taxon>Gammaproteobacteria</taxon>
        <taxon>Lysobacterales</taxon>
        <taxon>Rhodanobacteraceae</taxon>
        <taxon>Dyella</taxon>
    </lineage>
</organism>
<keyword evidence="3" id="KW-1185">Reference proteome</keyword>
<keyword evidence="1" id="KW-0472">Membrane</keyword>
<dbReference type="RefSeq" id="WP_266149060.1">
    <property type="nucleotide sequence ID" value="NZ_CP064028.1"/>
</dbReference>
<evidence type="ECO:0008006" key="4">
    <source>
        <dbReference type="Google" id="ProtNLM"/>
    </source>
</evidence>
<evidence type="ECO:0000256" key="1">
    <source>
        <dbReference type="SAM" id="Phobius"/>
    </source>
</evidence>
<proteinExistence type="predicted"/>
<accession>A0ABV9C387</accession>
<dbReference type="Proteomes" id="UP001595961">
    <property type="component" value="Unassembled WGS sequence"/>
</dbReference>
<dbReference type="InterPro" id="IPR025333">
    <property type="entry name" value="DUF4239"/>
</dbReference>
<protein>
    <recommendedName>
        <fullName evidence="4">DUF4239 domain-containing protein</fullName>
    </recommendedName>
</protein>
<feature type="transmembrane region" description="Helical" evidence="1">
    <location>
        <begin position="194"/>
        <end position="216"/>
    </location>
</feature>
<comment type="caution">
    <text evidence="2">The sequence shown here is derived from an EMBL/GenBank/DDBJ whole genome shotgun (WGS) entry which is preliminary data.</text>
</comment>
<gene>
    <name evidence="2" type="ORF">ACFO5W_10930</name>
</gene>
<keyword evidence="1" id="KW-0812">Transmembrane</keyword>
<sequence length="271" mass="29548">MLAPLPAAIETFAALIIAALIGLGLRRVIPEEHKAPETIQIVQLVNAMLITFAALILSLLTASSKASFDIVSDDFHAFGADAIQLDGTLRQYGSEGDQARALLRSYTAAAIASTWPHEKPPPGDYYPKNLAPKDTLDNLDDVRLDEILDGVGKEVHKLGAHDRISQQLSDDAREQVARLLNAHWKLIEEAHSSISVPFFLTMEFWLFVIFLSFGLIAPHNALSLVTIGLGAVLFASVVYVIVDFDTLFRGFIVVPSQPMRDALTHLLNGVG</sequence>